<dbReference type="Gene3D" id="3.40.50.150">
    <property type="entry name" value="Vaccinia Virus protein VP39"/>
    <property type="match status" value="1"/>
</dbReference>
<evidence type="ECO:0000256" key="5">
    <source>
        <dbReference type="ARBA" id="ARBA00022691"/>
    </source>
</evidence>
<evidence type="ECO:0000313" key="7">
    <source>
        <dbReference type="EMBL" id="HBK52638.1"/>
    </source>
</evidence>
<dbReference type="Pfam" id="PF02527">
    <property type="entry name" value="GidB"/>
    <property type="match status" value="1"/>
</dbReference>
<protein>
    <recommendedName>
        <fullName evidence="6">Ribosomal RNA small subunit methyltransferase G</fullName>
        <ecNumber evidence="6">2.1.1.-</ecNumber>
    </recommendedName>
    <alternativeName>
        <fullName evidence="6">16S rRNA 7-methylguanosine methyltransferase</fullName>
        <shortName evidence="6">16S rRNA m7G methyltransferase</shortName>
    </alternativeName>
</protein>
<keyword evidence="3 6" id="KW-0489">Methyltransferase</keyword>
<dbReference type="Proteomes" id="UP000263273">
    <property type="component" value="Unassembled WGS sequence"/>
</dbReference>
<name>A0A354YTD5_9FIRM</name>
<dbReference type="PANTHER" id="PTHR31760">
    <property type="entry name" value="S-ADENOSYL-L-METHIONINE-DEPENDENT METHYLTRANSFERASES SUPERFAMILY PROTEIN"/>
    <property type="match status" value="1"/>
</dbReference>
<dbReference type="PANTHER" id="PTHR31760:SF0">
    <property type="entry name" value="S-ADENOSYL-L-METHIONINE-DEPENDENT METHYLTRANSFERASES SUPERFAMILY PROTEIN"/>
    <property type="match status" value="1"/>
</dbReference>
<evidence type="ECO:0000313" key="8">
    <source>
        <dbReference type="Proteomes" id="UP000263273"/>
    </source>
</evidence>
<sequence length="214" mass="24305">MEYNVRTFKEMLIEENSRQNLVSRKSLPDELEKHIEDSRSLLKFMDLKGSRVVDIGSGAGFPGLVLAIYCPEGEFLLLESDLKKTEFLQAVINRSGLKNCQVLRKRIEEVGRSELRSSFNFCSCRALAMMNVVLEYGLPLLRPGGKLLLWKGKNYLREIEQAANALDILGGKVVDIFTYSLMAERDRAIVVVEKERDTPAKYPRRVGIPAKRPL</sequence>
<comment type="subcellular location">
    <subcellularLocation>
        <location evidence="6">Cytoplasm</location>
    </subcellularLocation>
</comment>
<evidence type="ECO:0000256" key="2">
    <source>
        <dbReference type="ARBA" id="ARBA00022552"/>
    </source>
</evidence>
<feature type="binding site" evidence="6">
    <location>
        <position position="125"/>
    </location>
    <ligand>
        <name>S-adenosyl-L-methionine</name>
        <dbReference type="ChEBI" id="CHEBI:59789"/>
    </ligand>
</feature>
<dbReference type="GO" id="GO:0005829">
    <property type="term" value="C:cytosol"/>
    <property type="evidence" value="ECO:0007669"/>
    <property type="project" value="TreeGrafter"/>
</dbReference>
<dbReference type="SUPFAM" id="SSF53335">
    <property type="entry name" value="S-adenosyl-L-methionine-dependent methyltransferases"/>
    <property type="match status" value="1"/>
</dbReference>
<dbReference type="PIRSF" id="PIRSF003078">
    <property type="entry name" value="GidB"/>
    <property type="match status" value="1"/>
</dbReference>
<comment type="caution">
    <text evidence="6">Lacks conserved residue(s) required for the propagation of feature annotation.</text>
</comment>
<dbReference type="NCBIfam" id="TIGR00138">
    <property type="entry name" value="rsmG_gidB"/>
    <property type="match status" value="1"/>
</dbReference>
<reference evidence="7 8" key="1">
    <citation type="journal article" date="2018" name="Nat. Biotechnol.">
        <title>A standardized bacterial taxonomy based on genome phylogeny substantially revises the tree of life.</title>
        <authorList>
            <person name="Parks D.H."/>
            <person name="Chuvochina M."/>
            <person name="Waite D.W."/>
            <person name="Rinke C."/>
            <person name="Skarshewski A."/>
            <person name="Chaumeil P.A."/>
            <person name="Hugenholtz P."/>
        </authorList>
    </citation>
    <scope>NUCLEOTIDE SEQUENCE [LARGE SCALE GENOMIC DNA]</scope>
    <source>
        <strain evidence="7">UBA10948</strain>
    </source>
</reference>
<keyword evidence="5 6" id="KW-0949">S-adenosyl-L-methionine</keyword>
<accession>A0A354YTD5</accession>
<comment type="function">
    <text evidence="6">Specifically methylates the N7 position of a guanine in 16S rRNA.</text>
</comment>
<dbReference type="STRING" id="378794.GCA_001570625_00374"/>
<dbReference type="InterPro" id="IPR029063">
    <property type="entry name" value="SAM-dependent_MTases_sf"/>
</dbReference>
<evidence type="ECO:0000256" key="1">
    <source>
        <dbReference type="ARBA" id="ARBA00022490"/>
    </source>
</evidence>
<dbReference type="EC" id="2.1.1.-" evidence="6"/>
<dbReference type="RefSeq" id="WP_061212956.1">
    <property type="nucleotide sequence ID" value="NZ_DCDX01000182.1"/>
</dbReference>
<evidence type="ECO:0000256" key="4">
    <source>
        <dbReference type="ARBA" id="ARBA00022679"/>
    </source>
</evidence>
<dbReference type="InterPro" id="IPR003682">
    <property type="entry name" value="rRNA_ssu_MeTfrase_G"/>
</dbReference>
<feature type="binding site" evidence="6">
    <location>
        <position position="61"/>
    </location>
    <ligand>
        <name>S-adenosyl-L-methionine</name>
        <dbReference type="ChEBI" id="CHEBI:59789"/>
    </ligand>
</feature>
<evidence type="ECO:0000256" key="6">
    <source>
        <dbReference type="HAMAP-Rule" id="MF_00074"/>
    </source>
</evidence>
<evidence type="ECO:0000256" key="3">
    <source>
        <dbReference type="ARBA" id="ARBA00022603"/>
    </source>
</evidence>
<keyword evidence="2 6" id="KW-0698">rRNA processing</keyword>
<comment type="caution">
    <text evidence="7">The sequence shown here is derived from an EMBL/GenBank/DDBJ whole genome shotgun (WGS) entry which is preliminary data.</text>
</comment>
<gene>
    <name evidence="6 7" type="primary">rsmG</name>
    <name evidence="7" type="ORF">DDZ44_01685</name>
</gene>
<keyword evidence="4 6" id="KW-0808">Transferase</keyword>
<organism evidence="7 8">
    <name type="scientific">Syntrophomonas wolfei</name>
    <dbReference type="NCBI Taxonomy" id="863"/>
    <lineage>
        <taxon>Bacteria</taxon>
        <taxon>Bacillati</taxon>
        <taxon>Bacillota</taxon>
        <taxon>Clostridia</taxon>
        <taxon>Eubacteriales</taxon>
        <taxon>Syntrophomonadaceae</taxon>
        <taxon>Syntrophomonas</taxon>
    </lineage>
</organism>
<dbReference type="HAMAP" id="MF_00074">
    <property type="entry name" value="16SrRNA_methyltr_G"/>
    <property type="match status" value="1"/>
</dbReference>
<dbReference type="EMBL" id="DNZF01000036">
    <property type="protein sequence ID" value="HBK52638.1"/>
    <property type="molecule type" value="Genomic_DNA"/>
</dbReference>
<comment type="similarity">
    <text evidence="6">Belongs to the methyltransferase superfamily. RNA methyltransferase RsmG family.</text>
</comment>
<dbReference type="AlphaFoldDB" id="A0A354YTD5"/>
<keyword evidence="1 6" id="KW-0963">Cytoplasm</keyword>
<dbReference type="GO" id="GO:0070043">
    <property type="term" value="F:rRNA (guanine-N7-)-methyltransferase activity"/>
    <property type="evidence" value="ECO:0007669"/>
    <property type="project" value="UniProtKB-UniRule"/>
</dbReference>
<proteinExistence type="inferred from homology"/>
<feature type="binding site" evidence="6">
    <location>
        <begin position="107"/>
        <end position="108"/>
    </location>
    <ligand>
        <name>S-adenosyl-L-methionine</name>
        <dbReference type="ChEBI" id="CHEBI:59789"/>
    </ligand>
</feature>
<feature type="binding site" evidence="6">
    <location>
        <position position="56"/>
    </location>
    <ligand>
        <name>S-adenosyl-L-methionine</name>
        <dbReference type="ChEBI" id="CHEBI:59789"/>
    </ligand>
</feature>
<dbReference type="CDD" id="cd02440">
    <property type="entry name" value="AdoMet_MTases"/>
    <property type="match status" value="1"/>
</dbReference>